<reference evidence="2 3" key="1">
    <citation type="journal article" date="2016" name="Genome Biol. Evol.">
        <title>Divergent and convergent evolution of fungal pathogenicity.</title>
        <authorList>
            <person name="Shang Y."/>
            <person name="Xiao G."/>
            <person name="Zheng P."/>
            <person name="Cen K."/>
            <person name="Zhan S."/>
            <person name="Wang C."/>
        </authorList>
    </citation>
    <scope>NUCLEOTIDE SEQUENCE [LARGE SCALE GENOMIC DNA]</scope>
    <source>
        <strain evidence="2 3">ARSEF 7405</strain>
    </source>
</reference>
<evidence type="ECO:0000313" key="3">
    <source>
        <dbReference type="Proteomes" id="UP000242877"/>
    </source>
</evidence>
<dbReference type="Proteomes" id="UP000242877">
    <property type="component" value="Unassembled WGS sequence"/>
</dbReference>
<dbReference type="OrthoDB" id="5427526at2759"/>
<gene>
    <name evidence="2" type="ORF">AAP_03190</name>
</gene>
<comment type="caution">
    <text evidence="2">The sequence shown here is derived from an EMBL/GenBank/DDBJ whole genome shotgun (WGS) entry which is preliminary data.</text>
</comment>
<feature type="compositionally biased region" description="Low complexity" evidence="1">
    <location>
        <begin position="113"/>
        <end position="131"/>
    </location>
</feature>
<feature type="compositionally biased region" description="Pro residues" evidence="1">
    <location>
        <begin position="448"/>
        <end position="461"/>
    </location>
</feature>
<keyword evidence="3" id="KW-1185">Reference proteome</keyword>
<name>A0A167YZU7_9EURO</name>
<feature type="compositionally biased region" description="Acidic residues" evidence="1">
    <location>
        <begin position="217"/>
        <end position="232"/>
    </location>
</feature>
<feature type="region of interest" description="Disordered" evidence="1">
    <location>
        <begin position="31"/>
        <end position="58"/>
    </location>
</feature>
<proteinExistence type="predicted"/>
<dbReference type="VEuPathDB" id="FungiDB:AAP_03190"/>
<feature type="region of interest" description="Disordered" evidence="1">
    <location>
        <begin position="95"/>
        <end position="315"/>
    </location>
</feature>
<feature type="region of interest" description="Disordered" evidence="1">
    <location>
        <begin position="428"/>
        <end position="470"/>
    </location>
</feature>
<feature type="compositionally biased region" description="Gly residues" evidence="1">
    <location>
        <begin position="199"/>
        <end position="211"/>
    </location>
</feature>
<organism evidence="2 3">
    <name type="scientific">Ascosphaera apis ARSEF 7405</name>
    <dbReference type="NCBI Taxonomy" id="392613"/>
    <lineage>
        <taxon>Eukaryota</taxon>
        <taxon>Fungi</taxon>
        <taxon>Dikarya</taxon>
        <taxon>Ascomycota</taxon>
        <taxon>Pezizomycotina</taxon>
        <taxon>Eurotiomycetes</taxon>
        <taxon>Eurotiomycetidae</taxon>
        <taxon>Onygenales</taxon>
        <taxon>Ascosphaeraceae</taxon>
        <taxon>Ascosphaera</taxon>
    </lineage>
</organism>
<dbReference type="AlphaFoldDB" id="A0A167YZU7"/>
<evidence type="ECO:0000313" key="2">
    <source>
        <dbReference type="EMBL" id="KZZ91971.1"/>
    </source>
</evidence>
<feature type="compositionally biased region" description="Basic residues" evidence="1">
    <location>
        <begin position="282"/>
        <end position="293"/>
    </location>
</feature>
<accession>A0A167YZU7</accession>
<evidence type="ECO:0000256" key="1">
    <source>
        <dbReference type="SAM" id="MobiDB-lite"/>
    </source>
</evidence>
<feature type="compositionally biased region" description="Polar residues" evidence="1">
    <location>
        <begin position="146"/>
        <end position="170"/>
    </location>
</feature>
<protein>
    <submittedName>
        <fullName evidence="2">Uncharacterized protein</fullName>
    </submittedName>
</protein>
<sequence>MSNTPQHSTGTGTFSQMGLKYLLLSYTAKTTTDSTTTSGNQQRCNHNHTGRTGDRPGPTYFVEDWSSLPPLESTRYILEPEDRVLQSDLLHSPTSAAFSAPLSPAHGCRTPTPRLRSMSDSPSSPSSPALPLRRKRSASGGLGLSVSPNTLTVLDNGSGPLYSNPQSPIESQIRVPESSSGRQFSGSFIVEDNDDYPLGEGGNDDGGGTGLGNLADELAEAWSDEEGDDETGQDVARNGRDGDDGVDEPFESSYIDSLQHLGPGPSTEDEPEISSPRLKPTSIRHGHGHHGHRKTESQRSMYDGSDYGNDSDFEDNTDLSPALEQRMASIDNLVRLSLAESRAGGNQVVERMIEELRDLGGQNRVETSASRLITAHTAIASHLKHQTRTLQTLIHPLLYSHLPILSSDAIDDLLTLIDDLIPTLPFPTPIPSPIEQAGQPQISQLPSSSPPYDPTDLPEPPDLSDPEVLENTTTTDPLISLQALLAQTSDITHALRFISDTIHESRQLTSIASRRLKNVRDLVADIRREDEGREEGVRFLEKGDWDRKLSGREAGKECKDVVSGFEEVCGQWRKRLFGEVPPTEAVAA</sequence>
<dbReference type="EMBL" id="AZGZ01000012">
    <property type="protein sequence ID" value="KZZ91971.1"/>
    <property type="molecule type" value="Genomic_DNA"/>
</dbReference>
<feature type="compositionally biased region" description="Polar residues" evidence="1">
    <location>
        <begin position="177"/>
        <end position="186"/>
    </location>
</feature>